<organism evidence="1 2">
    <name type="scientific">Pristionchus entomophagus</name>
    <dbReference type="NCBI Taxonomy" id="358040"/>
    <lineage>
        <taxon>Eukaryota</taxon>
        <taxon>Metazoa</taxon>
        <taxon>Ecdysozoa</taxon>
        <taxon>Nematoda</taxon>
        <taxon>Chromadorea</taxon>
        <taxon>Rhabditida</taxon>
        <taxon>Rhabditina</taxon>
        <taxon>Diplogasteromorpha</taxon>
        <taxon>Diplogasteroidea</taxon>
        <taxon>Neodiplogasteridae</taxon>
        <taxon>Pristionchus</taxon>
    </lineage>
</organism>
<feature type="non-terminal residue" evidence="1">
    <location>
        <position position="1"/>
    </location>
</feature>
<keyword evidence="2" id="KW-1185">Reference proteome</keyword>
<gene>
    <name evidence="1" type="ORF">PENTCL1PPCAC_19707</name>
</gene>
<sequence>LFESTIKGGGEDRRVGSENISRHIYSPFANFQYDIAQAFRRLHEVQNNSFPGNNALLHSHPTLNRELVVINVTLEICYQFW</sequence>
<comment type="caution">
    <text evidence="1">The sequence shown here is derived from an EMBL/GenBank/DDBJ whole genome shotgun (WGS) entry which is preliminary data.</text>
</comment>
<dbReference type="AlphaFoldDB" id="A0AAV5TTL6"/>
<evidence type="ECO:0000313" key="1">
    <source>
        <dbReference type="EMBL" id="GMS97532.1"/>
    </source>
</evidence>
<protein>
    <submittedName>
        <fullName evidence="1">Uncharacterized protein</fullName>
    </submittedName>
</protein>
<proteinExistence type="predicted"/>
<evidence type="ECO:0000313" key="2">
    <source>
        <dbReference type="Proteomes" id="UP001432027"/>
    </source>
</evidence>
<name>A0AAV5TTL6_9BILA</name>
<feature type="non-terminal residue" evidence="1">
    <location>
        <position position="81"/>
    </location>
</feature>
<dbReference type="EMBL" id="BTSX01000004">
    <property type="protein sequence ID" value="GMS97532.1"/>
    <property type="molecule type" value="Genomic_DNA"/>
</dbReference>
<dbReference type="Proteomes" id="UP001432027">
    <property type="component" value="Unassembled WGS sequence"/>
</dbReference>
<accession>A0AAV5TTL6</accession>
<reference evidence="1" key="1">
    <citation type="submission" date="2023-10" db="EMBL/GenBank/DDBJ databases">
        <title>Genome assembly of Pristionchus species.</title>
        <authorList>
            <person name="Yoshida K."/>
            <person name="Sommer R.J."/>
        </authorList>
    </citation>
    <scope>NUCLEOTIDE SEQUENCE</scope>
    <source>
        <strain evidence="1">RS0144</strain>
    </source>
</reference>